<evidence type="ECO:0000313" key="2">
    <source>
        <dbReference type="EMBL" id="KAA3467288.1"/>
    </source>
</evidence>
<organism evidence="2 3">
    <name type="scientific">Gossypium australe</name>
    <dbReference type="NCBI Taxonomy" id="47621"/>
    <lineage>
        <taxon>Eukaryota</taxon>
        <taxon>Viridiplantae</taxon>
        <taxon>Streptophyta</taxon>
        <taxon>Embryophyta</taxon>
        <taxon>Tracheophyta</taxon>
        <taxon>Spermatophyta</taxon>
        <taxon>Magnoliopsida</taxon>
        <taxon>eudicotyledons</taxon>
        <taxon>Gunneridae</taxon>
        <taxon>Pentapetalae</taxon>
        <taxon>rosids</taxon>
        <taxon>malvids</taxon>
        <taxon>Malvales</taxon>
        <taxon>Malvaceae</taxon>
        <taxon>Malvoideae</taxon>
        <taxon>Gossypium</taxon>
    </lineage>
</organism>
<gene>
    <name evidence="2" type="ORF">EPI10_002313</name>
</gene>
<dbReference type="EMBL" id="SMMG02000007">
    <property type="protein sequence ID" value="KAA3467288.1"/>
    <property type="molecule type" value="Genomic_DNA"/>
</dbReference>
<dbReference type="OrthoDB" id="998229at2759"/>
<reference evidence="3" key="1">
    <citation type="journal article" date="2019" name="Plant Biotechnol. J.">
        <title>Genome sequencing of the Australian wild diploid species Gossypium australe highlights disease resistance and delayed gland morphogenesis.</title>
        <authorList>
            <person name="Cai Y."/>
            <person name="Cai X."/>
            <person name="Wang Q."/>
            <person name="Wang P."/>
            <person name="Zhang Y."/>
            <person name="Cai C."/>
            <person name="Xu Y."/>
            <person name="Wang K."/>
            <person name="Zhou Z."/>
            <person name="Wang C."/>
            <person name="Geng S."/>
            <person name="Li B."/>
            <person name="Dong Q."/>
            <person name="Hou Y."/>
            <person name="Wang H."/>
            <person name="Ai P."/>
            <person name="Liu Z."/>
            <person name="Yi F."/>
            <person name="Sun M."/>
            <person name="An G."/>
            <person name="Cheng J."/>
            <person name="Zhang Y."/>
            <person name="Shi Q."/>
            <person name="Xie Y."/>
            <person name="Shi X."/>
            <person name="Chang Y."/>
            <person name="Huang F."/>
            <person name="Chen Y."/>
            <person name="Hong S."/>
            <person name="Mi L."/>
            <person name="Sun Q."/>
            <person name="Zhang L."/>
            <person name="Zhou B."/>
            <person name="Peng R."/>
            <person name="Zhang X."/>
            <person name="Liu F."/>
        </authorList>
    </citation>
    <scope>NUCLEOTIDE SEQUENCE [LARGE SCALE GENOMIC DNA]</scope>
    <source>
        <strain evidence="3">cv. PA1801</strain>
    </source>
</reference>
<evidence type="ECO:0000259" key="1">
    <source>
        <dbReference type="Pfam" id="PF17921"/>
    </source>
</evidence>
<dbReference type="Gene3D" id="1.10.340.70">
    <property type="match status" value="1"/>
</dbReference>
<feature type="domain" description="Integrase zinc-binding" evidence="1">
    <location>
        <begin position="9"/>
        <end position="55"/>
    </location>
</feature>
<sequence>MDGLLPRNNELIHKILHEAHSGCLNVHPDSMKMYNGLRESYWCPSMKKDISEYIEMPDLSVSEG</sequence>
<keyword evidence="3" id="KW-1185">Reference proteome</keyword>
<accession>A0A5B6VDP4</accession>
<name>A0A5B6VDP4_9ROSI</name>
<evidence type="ECO:0000313" key="3">
    <source>
        <dbReference type="Proteomes" id="UP000325315"/>
    </source>
</evidence>
<dbReference type="Proteomes" id="UP000325315">
    <property type="component" value="Unassembled WGS sequence"/>
</dbReference>
<dbReference type="InterPro" id="IPR041588">
    <property type="entry name" value="Integrase_H2C2"/>
</dbReference>
<proteinExistence type="predicted"/>
<dbReference type="Pfam" id="PF17921">
    <property type="entry name" value="Integrase_H2C2"/>
    <property type="match status" value="1"/>
</dbReference>
<dbReference type="AlphaFoldDB" id="A0A5B6VDP4"/>
<comment type="caution">
    <text evidence="2">The sequence shown here is derived from an EMBL/GenBank/DDBJ whole genome shotgun (WGS) entry which is preliminary data.</text>
</comment>
<protein>
    <submittedName>
        <fullName evidence="2">Integrase</fullName>
    </submittedName>
</protein>